<dbReference type="EMBL" id="CP060713">
    <property type="protein sequence ID" value="QNN53307.1"/>
    <property type="molecule type" value="Genomic_DNA"/>
</dbReference>
<sequence length="255" mass="25793">MSSGSPRALCIAVAAVCALTLAACSGSDSAAEPGTPASSTSTTNDASSPPSPDASAPPPPSSGAPRPGSMATPGTRSGPLSRKSFPRPVELGPDWSYAVDPGDAEEGYAGNGTPALARDPREVVLAAVPMGCPRADLPLPAHVLEVDYTAAGVPVIALRASFADASDARRFFDLRADAIRACVGSTDSAGVGLLVGQARTARRLLVSDRTPDSDPWTELAALDGDRVSLVAVHSALGQPPVTARGLQRLTGAFSR</sequence>
<proteinExistence type="predicted"/>
<keyword evidence="4" id="KW-1185">Reference proteome</keyword>
<name>A0A7G9RCI2_9ACTN</name>
<feature type="chain" id="PRO_5028982111" description="Sensor domain-containing protein" evidence="2">
    <location>
        <begin position="31"/>
        <end position="255"/>
    </location>
</feature>
<protein>
    <recommendedName>
        <fullName evidence="5">Sensor domain-containing protein</fullName>
    </recommendedName>
</protein>
<dbReference type="RefSeq" id="WP_187579149.1">
    <property type="nucleotide sequence ID" value="NZ_CP060713.1"/>
</dbReference>
<evidence type="ECO:0000256" key="1">
    <source>
        <dbReference type="SAM" id="MobiDB-lite"/>
    </source>
</evidence>
<feature type="region of interest" description="Disordered" evidence="1">
    <location>
        <begin position="26"/>
        <end position="115"/>
    </location>
</feature>
<evidence type="ECO:0000313" key="3">
    <source>
        <dbReference type="EMBL" id="QNN53307.1"/>
    </source>
</evidence>
<feature type="compositionally biased region" description="Pro residues" evidence="1">
    <location>
        <begin position="49"/>
        <end position="62"/>
    </location>
</feature>
<keyword evidence="2" id="KW-0732">Signal</keyword>
<evidence type="ECO:0000256" key="2">
    <source>
        <dbReference type="SAM" id="SignalP"/>
    </source>
</evidence>
<feature type="compositionally biased region" description="Low complexity" evidence="1">
    <location>
        <begin position="35"/>
        <end position="48"/>
    </location>
</feature>
<dbReference type="AlphaFoldDB" id="A0A7G9RCI2"/>
<dbReference type="PROSITE" id="PS51257">
    <property type="entry name" value="PROKAR_LIPOPROTEIN"/>
    <property type="match status" value="1"/>
</dbReference>
<reference evidence="3 4" key="1">
    <citation type="submission" date="2020-08" db="EMBL/GenBank/DDBJ databases">
        <title>Genome sequence of Nocardioides mesophilus KACC 16243T.</title>
        <authorList>
            <person name="Hyun D.-W."/>
            <person name="Bae J.-W."/>
        </authorList>
    </citation>
    <scope>NUCLEOTIDE SEQUENCE [LARGE SCALE GENOMIC DNA]</scope>
    <source>
        <strain evidence="3 4">KACC 16243</strain>
    </source>
</reference>
<dbReference type="Proteomes" id="UP000515947">
    <property type="component" value="Chromosome"/>
</dbReference>
<evidence type="ECO:0008006" key="5">
    <source>
        <dbReference type="Google" id="ProtNLM"/>
    </source>
</evidence>
<gene>
    <name evidence="3" type="ORF">H9L09_02175</name>
</gene>
<organism evidence="3 4">
    <name type="scientific">Nocardioides mesophilus</name>
    <dbReference type="NCBI Taxonomy" id="433659"/>
    <lineage>
        <taxon>Bacteria</taxon>
        <taxon>Bacillati</taxon>
        <taxon>Actinomycetota</taxon>
        <taxon>Actinomycetes</taxon>
        <taxon>Propionibacteriales</taxon>
        <taxon>Nocardioidaceae</taxon>
        <taxon>Nocardioides</taxon>
    </lineage>
</organism>
<accession>A0A7G9RCI2</accession>
<feature type="signal peptide" evidence="2">
    <location>
        <begin position="1"/>
        <end position="30"/>
    </location>
</feature>
<dbReference type="KEGG" id="nmes:H9L09_02175"/>
<evidence type="ECO:0000313" key="4">
    <source>
        <dbReference type="Proteomes" id="UP000515947"/>
    </source>
</evidence>